<dbReference type="GO" id="GO:0032993">
    <property type="term" value="C:protein-DNA complex"/>
    <property type="evidence" value="ECO:0007669"/>
    <property type="project" value="TreeGrafter"/>
</dbReference>
<evidence type="ECO:0000256" key="2">
    <source>
        <dbReference type="PROSITE-ProRule" id="PRU00169"/>
    </source>
</evidence>
<dbReference type="SMART" id="SM00448">
    <property type="entry name" value="REC"/>
    <property type="match status" value="1"/>
</dbReference>
<dbReference type="Pfam" id="PF00072">
    <property type="entry name" value="Response_reg"/>
    <property type="match status" value="1"/>
</dbReference>
<dbReference type="InterPro" id="IPR011006">
    <property type="entry name" value="CheY-like_superfamily"/>
</dbReference>
<feature type="domain" description="HTH LytTR-type" evidence="5">
    <location>
        <begin position="140"/>
        <end position="248"/>
    </location>
</feature>
<dbReference type="EMBL" id="QJTC01000023">
    <property type="protein sequence ID" value="PYE74893.1"/>
    <property type="molecule type" value="Genomic_DNA"/>
</dbReference>
<dbReference type="InterPro" id="IPR007492">
    <property type="entry name" value="LytTR_DNA-bd_dom"/>
</dbReference>
<comment type="caution">
    <text evidence="6">The sequence shown here is derived from an EMBL/GenBank/DDBJ whole genome shotgun (WGS) entry which is preliminary data.</text>
</comment>
<keyword evidence="7" id="KW-1185">Reference proteome</keyword>
<dbReference type="GO" id="GO:0005829">
    <property type="term" value="C:cytosol"/>
    <property type="evidence" value="ECO:0007669"/>
    <property type="project" value="TreeGrafter"/>
</dbReference>
<feature type="modified residue" description="4-aspartylphosphate" evidence="2">
    <location>
        <position position="57"/>
    </location>
</feature>
<dbReference type="SMART" id="SM00850">
    <property type="entry name" value="LytTR"/>
    <property type="match status" value="1"/>
</dbReference>
<evidence type="ECO:0000256" key="3">
    <source>
        <dbReference type="SAM" id="MobiDB-lite"/>
    </source>
</evidence>
<gene>
    <name evidence="6" type="ORF">DFQ15_12336</name>
</gene>
<sequence>MTLDILIVDDEPLARQRLRTLLADCSAPAAAHVDEAGDAAQAQALLQARRFDVVLLDINMPGTDGLALADTMRALPQPPAVVFVTAHAEHALNAFELDAADYLTKPVRLPRLKQALYKVKRTTGTATGPDPTAPPEPPSLLIQDRGRTERVPLDEVLYLKAELKYVTVRTALRSYILDGSLQDLEERFAPRFIRIHRNALVARRAVRALERHYDAVEGEGWAVRVHGVPEALAVSRRQMSAVREALSH</sequence>
<dbReference type="Gene3D" id="2.40.50.1020">
    <property type="entry name" value="LytTr DNA-binding domain"/>
    <property type="match status" value="1"/>
</dbReference>
<feature type="domain" description="Response regulatory" evidence="4">
    <location>
        <begin position="4"/>
        <end position="120"/>
    </location>
</feature>
<dbReference type="Proteomes" id="UP000247540">
    <property type="component" value="Unassembled WGS sequence"/>
</dbReference>
<evidence type="ECO:0000259" key="4">
    <source>
        <dbReference type="PROSITE" id="PS50110"/>
    </source>
</evidence>
<dbReference type="RefSeq" id="WP_110466541.1">
    <property type="nucleotide sequence ID" value="NZ_JAMOFZ010000022.1"/>
</dbReference>
<evidence type="ECO:0000256" key="1">
    <source>
        <dbReference type="ARBA" id="ARBA00023125"/>
    </source>
</evidence>
<dbReference type="GO" id="GO:0000976">
    <property type="term" value="F:transcription cis-regulatory region binding"/>
    <property type="evidence" value="ECO:0007669"/>
    <property type="project" value="TreeGrafter"/>
</dbReference>
<dbReference type="Pfam" id="PF04397">
    <property type="entry name" value="LytTR"/>
    <property type="match status" value="1"/>
</dbReference>
<dbReference type="AlphaFoldDB" id="A0A318SJE3"/>
<feature type="region of interest" description="Disordered" evidence="3">
    <location>
        <begin position="122"/>
        <end position="145"/>
    </location>
</feature>
<dbReference type="InterPro" id="IPR001789">
    <property type="entry name" value="Sig_transdc_resp-reg_receiver"/>
</dbReference>
<dbReference type="GO" id="GO:0000156">
    <property type="term" value="F:phosphorelay response regulator activity"/>
    <property type="evidence" value="ECO:0007669"/>
    <property type="project" value="TreeGrafter"/>
</dbReference>
<dbReference type="PROSITE" id="PS50930">
    <property type="entry name" value="HTH_LYTTR"/>
    <property type="match status" value="1"/>
</dbReference>
<keyword evidence="1" id="KW-0238">DNA-binding</keyword>
<evidence type="ECO:0000313" key="6">
    <source>
        <dbReference type="EMBL" id="PYE74893.1"/>
    </source>
</evidence>
<accession>A0A318SJE3</accession>
<reference evidence="6 7" key="1">
    <citation type="submission" date="2018-06" db="EMBL/GenBank/DDBJ databases">
        <title>Genomic Encyclopedia of Type Strains, Phase III (KMG-III): the genomes of soil and plant-associated and newly described type strains.</title>
        <authorList>
            <person name="Whitman W."/>
        </authorList>
    </citation>
    <scope>NUCLEOTIDE SEQUENCE [LARGE SCALE GENOMIC DNA]</scope>
    <source>
        <strain evidence="6 7">CECT 7646</strain>
    </source>
</reference>
<dbReference type="Gene3D" id="3.40.50.2300">
    <property type="match status" value="1"/>
</dbReference>
<dbReference type="InterPro" id="IPR039420">
    <property type="entry name" value="WalR-like"/>
</dbReference>
<name>A0A318SJE3_9BURK</name>
<dbReference type="OrthoDB" id="236568at2"/>
<dbReference type="PANTHER" id="PTHR48111:SF3">
    <property type="entry name" value="TRANSCRIPTIONAL REGULATORY PROTEIN BTSR"/>
    <property type="match status" value="1"/>
</dbReference>
<dbReference type="PANTHER" id="PTHR48111">
    <property type="entry name" value="REGULATOR OF RPOS"/>
    <property type="match status" value="1"/>
</dbReference>
<proteinExistence type="predicted"/>
<dbReference type="PROSITE" id="PS50110">
    <property type="entry name" value="RESPONSE_REGULATORY"/>
    <property type="match status" value="1"/>
</dbReference>
<evidence type="ECO:0000313" key="7">
    <source>
        <dbReference type="Proteomes" id="UP000247540"/>
    </source>
</evidence>
<protein>
    <submittedName>
        <fullName evidence="6">LytTR family two component transcriptional regulator</fullName>
    </submittedName>
</protein>
<keyword evidence="2" id="KW-0597">Phosphoprotein</keyword>
<dbReference type="SUPFAM" id="SSF52172">
    <property type="entry name" value="CheY-like"/>
    <property type="match status" value="1"/>
</dbReference>
<dbReference type="GO" id="GO:0006355">
    <property type="term" value="P:regulation of DNA-templated transcription"/>
    <property type="evidence" value="ECO:0007669"/>
    <property type="project" value="TreeGrafter"/>
</dbReference>
<evidence type="ECO:0000259" key="5">
    <source>
        <dbReference type="PROSITE" id="PS50930"/>
    </source>
</evidence>
<organism evidence="6 7">
    <name type="scientific">Xylophilus ampelinus</name>
    <dbReference type="NCBI Taxonomy" id="54067"/>
    <lineage>
        <taxon>Bacteria</taxon>
        <taxon>Pseudomonadati</taxon>
        <taxon>Pseudomonadota</taxon>
        <taxon>Betaproteobacteria</taxon>
        <taxon>Burkholderiales</taxon>
        <taxon>Xylophilus</taxon>
    </lineage>
</organism>